<comment type="catalytic activity">
    <reaction evidence="14 15 16">
        <text>guanosine(37) in tRNA + S-adenosyl-L-methionine = N(1)-methylguanosine(37) in tRNA + S-adenosyl-L-homocysteine + H(+)</text>
        <dbReference type="Rhea" id="RHEA:36899"/>
        <dbReference type="Rhea" id="RHEA-COMP:10145"/>
        <dbReference type="Rhea" id="RHEA-COMP:10147"/>
        <dbReference type="ChEBI" id="CHEBI:15378"/>
        <dbReference type="ChEBI" id="CHEBI:57856"/>
        <dbReference type="ChEBI" id="CHEBI:59789"/>
        <dbReference type="ChEBI" id="CHEBI:73542"/>
        <dbReference type="ChEBI" id="CHEBI:74269"/>
        <dbReference type="EC" id="2.1.1.228"/>
    </reaction>
</comment>
<dbReference type="EMBL" id="CP006585">
    <property type="protein sequence ID" value="AGW14833.1"/>
    <property type="molecule type" value="Genomic_DNA"/>
</dbReference>
<accession>T2GEW2</accession>
<evidence type="ECO:0000256" key="10">
    <source>
        <dbReference type="ARBA" id="ARBA00022691"/>
    </source>
</evidence>
<comment type="subunit">
    <text evidence="4 15 16">Homodimer.</text>
</comment>
<dbReference type="NCBIfam" id="NF000648">
    <property type="entry name" value="PRK00026.1"/>
    <property type="match status" value="1"/>
</dbReference>
<dbReference type="PATRIC" id="fig|1121448.10.peg.3080"/>
<dbReference type="STRING" id="1121448.DGI_3119"/>
<organism evidence="19 20">
    <name type="scientific">Megalodesulfovibrio gigas (strain ATCC 19364 / DSM 1382 / NCIMB 9332 / VKM B-1759)</name>
    <name type="common">Desulfovibrio gigas</name>
    <dbReference type="NCBI Taxonomy" id="1121448"/>
    <lineage>
        <taxon>Bacteria</taxon>
        <taxon>Pseudomonadati</taxon>
        <taxon>Thermodesulfobacteriota</taxon>
        <taxon>Desulfovibrionia</taxon>
        <taxon>Desulfovibrionales</taxon>
        <taxon>Desulfovibrionaceae</taxon>
        <taxon>Megalodesulfovibrio</taxon>
    </lineage>
</organism>
<dbReference type="NCBIfam" id="TIGR00088">
    <property type="entry name" value="trmD"/>
    <property type="match status" value="1"/>
</dbReference>
<evidence type="ECO:0000256" key="3">
    <source>
        <dbReference type="ARBA" id="ARBA00007630"/>
    </source>
</evidence>
<evidence type="ECO:0000256" key="4">
    <source>
        <dbReference type="ARBA" id="ARBA00011738"/>
    </source>
</evidence>
<gene>
    <name evidence="15" type="primary">trmD</name>
    <name evidence="19" type="ORF">DGI_3119</name>
</gene>
<evidence type="ECO:0000256" key="11">
    <source>
        <dbReference type="ARBA" id="ARBA00022694"/>
    </source>
</evidence>
<evidence type="ECO:0000256" key="12">
    <source>
        <dbReference type="ARBA" id="ARBA00029736"/>
    </source>
</evidence>
<dbReference type="eggNOG" id="COG0336">
    <property type="taxonomic scope" value="Bacteria"/>
</dbReference>
<comment type="similarity">
    <text evidence="3 15 16">Belongs to the RNA methyltransferase TrmD family.</text>
</comment>
<dbReference type="InterPro" id="IPR029026">
    <property type="entry name" value="tRNA_m1G_MTases_N"/>
</dbReference>
<evidence type="ECO:0000256" key="2">
    <source>
        <dbReference type="ARBA" id="ARBA00004496"/>
    </source>
</evidence>
<evidence type="ECO:0000256" key="16">
    <source>
        <dbReference type="RuleBase" id="RU003464"/>
    </source>
</evidence>
<evidence type="ECO:0000256" key="15">
    <source>
        <dbReference type="HAMAP-Rule" id="MF_00605"/>
    </source>
</evidence>
<dbReference type="PANTHER" id="PTHR46417">
    <property type="entry name" value="TRNA (GUANINE-N(1)-)-METHYLTRANSFERASE"/>
    <property type="match status" value="1"/>
</dbReference>
<keyword evidence="20" id="KW-1185">Reference proteome</keyword>
<dbReference type="RefSeq" id="WP_021761916.1">
    <property type="nucleotide sequence ID" value="NC_022444.1"/>
</dbReference>
<dbReference type="InterPro" id="IPR016009">
    <property type="entry name" value="tRNA_MeTrfase_TRMD/TRM10"/>
</dbReference>
<proteinExistence type="inferred from homology"/>
<dbReference type="GO" id="GO:0005829">
    <property type="term" value="C:cytosol"/>
    <property type="evidence" value="ECO:0007669"/>
    <property type="project" value="TreeGrafter"/>
</dbReference>
<dbReference type="Gene3D" id="3.40.1280.10">
    <property type="match status" value="2"/>
</dbReference>
<dbReference type="CDD" id="cd18080">
    <property type="entry name" value="TrmD-like"/>
    <property type="match status" value="1"/>
</dbReference>
<keyword evidence="8 15" id="KW-0489">Methyltransferase</keyword>
<dbReference type="EC" id="2.1.1.228" evidence="5 15"/>
<dbReference type="Gene3D" id="1.10.1270.20">
    <property type="entry name" value="tRNA(m1g37)methyltransferase, domain 2"/>
    <property type="match status" value="1"/>
</dbReference>
<dbReference type="GO" id="GO:0052906">
    <property type="term" value="F:tRNA (guanine(37)-N1)-methyltransferase activity"/>
    <property type="evidence" value="ECO:0007669"/>
    <property type="project" value="UniProtKB-UniRule"/>
</dbReference>
<dbReference type="InterPro" id="IPR029028">
    <property type="entry name" value="Alpha/beta_knot_MTases"/>
</dbReference>
<evidence type="ECO:0000313" key="19">
    <source>
        <dbReference type="EMBL" id="AGW14833.1"/>
    </source>
</evidence>
<dbReference type="FunFam" id="1.10.1270.20:FF:000001">
    <property type="entry name" value="tRNA (guanine-N(1)-)-methyltransferase"/>
    <property type="match status" value="1"/>
</dbReference>
<dbReference type="InterPro" id="IPR019230">
    <property type="entry name" value="RNA_MeTrfase_C_dom"/>
</dbReference>
<evidence type="ECO:0000259" key="18">
    <source>
        <dbReference type="Pfam" id="PF09936"/>
    </source>
</evidence>
<dbReference type="Pfam" id="PF09936">
    <property type="entry name" value="Methyltrn_RNA_4"/>
    <property type="match status" value="1"/>
</dbReference>
<keyword evidence="11 15" id="KW-0819">tRNA processing</keyword>
<dbReference type="InterPro" id="IPR002649">
    <property type="entry name" value="tRNA_m1G_MeTrfase_TrmD"/>
</dbReference>
<evidence type="ECO:0000256" key="8">
    <source>
        <dbReference type="ARBA" id="ARBA00022603"/>
    </source>
</evidence>
<dbReference type="CDD" id="cd18085">
    <property type="entry name" value="TM1570-like"/>
    <property type="match status" value="1"/>
</dbReference>
<dbReference type="Pfam" id="PF01746">
    <property type="entry name" value="tRNA_m1G_MT"/>
    <property type="match status" value="1"/>
</dbReference>
<evidence type="ECO:0000256" key="9">
    <source>
        <dbReference type="ARBA" id="ARBA00022679"/>
    </source>
</evidence>
<feature type="binding site" evidence="15">
    <location>
        <begin position="129"/>
        <end position="134"/>
    </location>
    <ligand>
        <name>S-adenosyl-L-methionine</name>
        <dbReference type="ChEBI" id="CHEBI:59789"/>
    </ligand>
</feature>
<feature type="domain" description="tRNA methyltransferase TRMD/TRM10-type" evidence="17">
    <location>
        <begin position="1"/>
        <end position="220"/>
    </location>
</feature>
<evidence type="ECO:0000256" key="1">
    <source>
        <dbReference type="ARBA" id="ARBA00002634"/>
    </source>
</evidence>
<dbReference type="SUPFAM" id="SSF75217">
    <property type="entry name" value="alpha/beta knot"/>
    <property type="match status" value="1"/>
</dbReference>
<feature type="domain" description="tRNA (guanine-N(1)-)-methyltransferase C-terminal" evidence="18">
    <location>
        <begin position="248"/>
        <end position="435"/>
    </location>
</feature>
<comment type="function">
    <text evidence="1 15 16">Specifically methylates guanosine-37 in various tRNAs.</text>
</comment>
<dbReference type="AlphaFoldDB" id="T2GEW2"/>
<dbReference type="PANTHER" id="PTHR46417:SF1">
    <property type="entry name" value="TRNA (GUANINE-N(1)-)-METHYLTRANSFERASE"/>
    <property type="match status" value="1"/>
</dbReference>
<evidence type="ECO:0000256" key="14">
    <source>
        <dbReference type="ARBA" id="ARBA00047783"/>
    </source>
</evidence>
<dbReference type="KEGG" id="dgg:DGI_3119"/>
<name>T2GEW2_MEGG1</name>
<dbReference type="InterPro" id="IPR023148">
    <property type="entry name" value="tRNA_m1G_MeTrfase_C_sf"/>
</dbReference>
<dbReference type="HOGENOM" id="CLU_047363_2_0_7"/>
<evidence type="ECO:0000313" key="20">
    <source>
        <dbReference type="Proteomes" id="UP000016587"/>
    </source>
</evidence>
<protein>
    <recommendedName>
        <fullName evidence="6 15">tRNA (guanine-N(1)-)-methyltransferase</fullName>
        <ecNumber evidence="5 15">2.1.1.228</ecNumber>
    </recommendedName>
    <alternativeName>
        <fullName evidence="12 15">M1G-methyltransferase</fullName>
    </alternativeName>
    <alternativeName>
        <fullName evidence="13 15">tRNA [GM37] methyltransferase</fullName>
    </alternativeName>
</protein>
<reference evidence="20" key="2">
    <citation type="submission" date="2013-07" db="EMBL/GenBank/DDBJ databases">
        <authorList>
            <person name="Morais-Silva F.O."/>
            <person name="Rezende A.M."/>
            <person name="Pimentel C."/>
            <person name="Resende D.M."/>
            <person name="Santos C.I."/>
            <person name="Clemente C."/>
            <person name="de Oliveira L.M."/>
            <person name="da Silva S.M."/>
            <person name="Costa D.A."/>
            <person name="Varela-Raposo A."/>
            <person name="Horacio E.C.A."/>
            <person name="Matos M."/>
            <person name="Flores O."/>
            <person name="Ruiz J.C."/>
            <person name="Rodrigues-Pousada C."/>
        </authorList>
    </citation>
    <scope>NUCLEOTIDE SEQUENCE [LARGE SCALE GENOMIC DNA]</scope>
    <source>
        <strain evidence="20">ATCC 19364 / DSM 1382 / NCIMB 9332 / VKM B-1759</strain>
    </source>
</reference>
<dbReference type="GO" id="GO:0002939">
    <property type="term" value="P:tRNA N1-guanine methylation"/>
    <property type="evidence" value="ECO:0007669"/>
    <property type="project" value="TreeGrafter"/>
</dbReference>
<evidence type="ECO:0000256" key="6">
    <source>
        <dbReference type="ARBA" id="ARBA00014679"/>
    </source>
</evidence>
<feature type="binding site" evidence="15">
    <location>
        <position position="109"/>
    </location>
    <ligand>
        <name>S-adenosyl-L-methionine</name>
        <dbReference type="ChEBI" id="CHEBI:59789"/>
    </ligand>
</feature>
<evidence type="ECO:0000259" key="17">
    <source>
        <dbReference type="Pfam" id="PF01746"/>
    </source>
</evidence>
<evidence type="ECO:0000256" key="5">
    <source>
        <dbReference type="ARBA" id="ARBA00012807"/>
    </source>
</evidence>
<keyword evidence="10 15" id="KW-0949">S-adenosyl-L-methionine</keyword>
<dbReference type="HAMAP" id="MF_00605">
    <property type="entry name" value="TrmD"/>
    <property type="match status" value="1"/>
</dbReference>
<reference evidence="19 20" key="1">
    <citation type="journal article" date="2013" name="J. Bacteriol.">
        <title>Roles of HynAB and Ech, the only two hydrogenases found in the model sulfate reducer Desulfovibrio gigas.</title>
        <authorList>
            <person name="Morais-Silva F.O."/>
            <person name="Santos C.I."/>
            <person name="Rodrigues R."/>
            <person name="Pereira I.A."/>
            <person name="Rodrigues-Pousada C."/>
        </authorList>
    </citation>
    <scope>NUCLEOTIDE SEQUENCE [LARGE SCALE GENOMIC DNA]</scope>
    <source>
        <strain evidence="20">ATCC 19364 / DSM 1382 / NCIMB 9332 / VKM B-1759</strain>
    </source>
</reference>
<evidence type="ECO:0000256" key="13">
    <source>
        <dbReference type="ARBA" id="ARBA00033392"/>
    </source>
</evidence>
<evidence type="ECO:0000256" key="7">
    <source>
        <dbReference type="ARBA" id="ARBA00022490"/>
    </source>
</evidence>
<comment type="subcellular location">
    <subcellularLocation>
        <location evidence="2 15 16">Cytoplasm</location>
    </subcellularLocation>
</comment>
<dbReference type="OrthoDB" id="9807416at2"/>
<sequence>MHFTCITLFPEFFASPMACALMGKGVDKGIVSFATVNPRDFVTGNYKGVDDRPYGGGPGMVMQLEPLCRAIESIPQPGPVLLLTPRGRPFDQAMARELAAQPALTILCGRYEGVDARLGALHPVIEVSLGDFVLNGGEAAALCLMEAVARLAPGFMGKDESGDDESFSNSLLEYPHYTRPEDHAGHRVPEVLLGGDHGAVKAWRRREALRTTLERRPDLLAAAPLSAEDYAYLRSLEQTPSRRKLGRNLHILHVHSPVRLKEGRTGVASLTTFDIHDIGRVSCCYGVSDVTVVTPLEDQQALAHRVLGHWTIGAGGRVNAHRAQALSRVRVASSLEEALRMVEEAAGRPPRVLTTSALAEAPRRYRKQWPGLVSFAEARRWLEESPVCLLLGAGHGLAPEAMCAAQALLPPIRPLDAYNHLPVRAAATAILDRLLQDAW</sequence>
<dbReference type="Proteomes" id="UP000016587">
    <property type="component" value="Chromosome"/>
</dbReference>
<keyword evidence="7 15" id="KW-0963">Cytoplasm</keyword>
<keyword evidence="9 15" id="KW-0808">Transferase</keyword>